<dbReference type="RefSeq" id="WP_013654644.1">
    <property type="nucleotide sequence ID" value="NC_015259.1"/>
</dbReference>
<feature type="transmembrane region" description="Helical" evidence="6">
    <location>
        <begin position="184"/>
        <end position="202"/>
    </location>
</feature>
<evidence type="ECO:0000256" key="3">
    <source>
        <dbReference type="ARBA" id="ARBA00022692"/>
    </source>
</evidence>
<evidence type="ECO:0000256" key="4">
    <source>
        <dbReference type="ARBA" id="ARBA00022989"/>
    </source>
</evidence>
<feature type="transmembrane region" description="Helical" evidence="6">
    <location>
        <begin position="343"/>
        <end position="367"/>
    </location>
</feature>
<protein>
    <submittedName>
        <fullName evidence="7">Polysaccharide biosynthesis associate</fullName>
    </submittedName>
</protein>
<evidence type="ECO:0000256" key="1">
    <source>
        <dbReference type="ARBA" id="ARBA00004651"/>
    </source>
</evidence>
<accession>F2J5G5</accession>
<feature type="transmembrane region" description="Helical" evidence="6">
    <location>
        <begin position="306"/>
        <end position="328"/>
    </location>
</feature>
<dbReference type="KEGG" id="pgv:SL003B_3915"/>
<keyword evidence="2" id="KW-1003">Cell membrane</keyword>
<feature type="transmembrane region" description="Helical" evidence="6">
    <location>
        <begin position="48"/>
        <end position="70"/>
    </location>
</feature>
<evidence type="ECO:0000256" key="6">
    <source>
        <dbReference type="SAM" id="Phobius"/>
    </source>
</evidence>
<dbReference type="Pfam" id="PF01943">
    <property type="entry name" value="Polysacc_synt"/>
    <property type="match status" value="1"/>
</dbReference>
<feature type="transmembrane region" description="Helical" evidence="6">
    <location>
        <begin position="274"/>
        <end position="294"/>
    </location>
</feature>
<name>F2J5G5_POLGS</name>
<dbReference type="PANTHER" id="PTHR30250:SF11">
    <property type="entry name" value="O-ANTIGEN TRANSPORTER-RELATED"/>
    <property type="match status" value="1"/>
</dbReference>
<evidence type="ECO:0000256" key="5">
    <source>
        <dbReference type="ARBA" id="ARBA00023136"/>
    </source>
</evidence>
<dbReference type="Proteomes" id="UP000008130">
    <property type="component" value="Chromosome"/>
</dbReference>
<evidence type="ECO:0000256" key="2">
    <source>
        <dbReference type="ARBA" id="ARBA00022475"/>
    </source>
</evidence>
<dbReference type="AlphaFoldDB" id="F2J5G5"/>
<keyword evidence="5 6" id="KW-0472">Membrane</keyword>
<comment type="subcellular location">
    <subcellularLocation>
        <location evidence="1">Cell membrane</location>
        <topology evidence="1">Multi-pass membrane protein</topology>
    </subcellularLocation>
</comment>
<sequence length="462" mass="49760">MKDLRARLAQIDPVGLLWSMGSRFGSTLLSFLVLYAASQSLETAEYGLYIFLFSIGSSLGLIFVFGQHVLLVKHYRLDGHAKGRTNQDILFVNACWLTLGAGALLLAAAAMLPFTGRLSPPYDALPIAFAFAAAFALSEYFQNYFRIHGLIALALAPRENIWRLLSAVALPLLAWAGLMHSGAAAMEVVTVLLGVAVGYQVYRFVRIEGLGFLGAARPRIDRGTLKAWNRETGFFSANTFFNSAAAYLETILIGIVLDLEAAAVYFVAYRISMLLTLPVLAIDTVGIPLISARFQDRDTAGAQRITALLSAGSFLCAVVGGLLLYFTGDIALALFDPQFEEHFAILAILCLAAITHAFFGPGTWLIMIGGGERYLLAMRSVVFVVYLGVLGGLGFTLGLAGVAFAGWFQLLAVHLLSRRWVIRRWSVDNAATAILPYLARSRAGAGPVAAGDGRKEASDASC</sequence>
<dbReference type="PANTHER" id="PTHR30250">
    <property type="entry name" value="PST FAMILY PREDICTED COLANIC ACID TRANSPORTER"/>
    <property type="match status" value="1"/>
</dbReference>
<dbReference type="InterPro" id="IPR002797">
    <property type="entry name" value="Polysacc_synth"/>
</dbReference>
<keyword evidence="4 6" id="KW-1133">Transmembrane helix</keyword>
<evidence type="ECO:0000313" key="8">
    <source>
        <dbReference type="Proteomes" id="UP000008130"/>
    </source>
</evidence>
<dbReference type="InterPro" id="IPR050833">
    <property type="entry name" value="Poly_Biosynth_Transport"/>
</dbReference>
<organism evidence="7 8">
    <name type="scientific">Polymorphum gilvum (strain LMG 25793 / CGMCC 1.9160 / SL003B-26A1)</name>
    <dbReference type="NCBI Taxonomy" id="991905"/>
    <lineage>
        <taxon>Bacteria</taxon>
        <taxon>Pseudomonadati</taxon>
        <taxon>Pseudomonadota</taxon>
        <taxon>Alphaproteobacteria</taxon>
        <taxon>Rhodobacterales</taxon>
        <taxon>Paracoccaceae</taxon>
        <taxon>Polymorphum</taxon>
    </lineage>
</organism>
<keyword evidence="8" id="KW-1185">Reference proteome</keyword>
<feature type="transmembrane region" description="Helical" evidence="6">
    <location>
        <begin position="124"/>
        <end position="141"/>
    </location>
</feature>
<keyword evidence="3 6" id="KW-0812">Transmembrane</keyword>
<gene>
    <name evidence="7" type="ordered locus">SL003B_3915</name>
</gene>
<evidence type="ECO:0000313" key="7">
    <source>
        <dbReference type="EMBL" id="ADZ72335.1"/>
    </source>
</evidence>
<proteinExistence type="predicted"/>
<dbReference type="eggNOG" id="COG2244">
    <property type="taxonomic scope" value="Bacteria"/>
</dbReference>
<dbReference type="HOGENOM" id="CLU_591676_0_0_5"/>
<feature type="transmembrane region" description="Helical" evidence="6">
    <location>
        <begin position="161"/>
        <end position="178"/>
    </location>
</feature>
<dbReference type="OrthoDB" id="9800982at2"/>
<dbReference type="GO" id="GO:0005886">
    <property type="term" value="C:plasma membrane"/>
    <property type="evidence" value="ECO:0007669"/>
    <property type="project" value="UniProtKB-SubCell"/>
</dbReference>
<reference evidence="7 8" key="1">
    <citation type="journal article" date="2011" name="J. Bacteriol.">
        <title>Complete genome sequence of Polymorphum gilvum SL003B-26A1T, a crude oil-degrading bacterium from oil-polluted saline soil.</title>
        <authorList>
            <person name="Li S.G."/>
            <person name="Tang Y.Q."/>
            <person name="Nie Y."/>
            <person name="Cai M."/>
            <person name="Wu X.L."/>
        </authorList>
    </citation>
    <scope>NUCLEOTIDE SEQUENCE [LARGE SCALE GENOMIC DNA]</scope>
    <source>
        <strain evidence="8">LMG 25793 / CGMCC 1.9160 / SL003B-26A1</strain>
    </source>
</reference>
<feature type="transmembrane region" description="Helical" evidence="6">
    <location>
        <begin position="90"/>
        <end position="112"/>
    </location>
</feature>
<dbReference type="EMBL" id="CP002568">
    <property type="protein sequence ID" value="ADZ72335.1"/>
    <property type="molecule type" value="Genomic_DNA"/>
</dbReference>
<dbReference type="STRING" id="991905.SL003B_3915"/>